<dbReference type="GO" id="GO:0003677">
    <property type="term" value="F:DNA binding"/>
    <property type="evidence" value="ECO:0007669"/>
    <property type="project" value="UniProtKB-KW"/>
</dbReference>
<dbReference type="InterPro" id="IPR001867">
    <property type="entry name" value="OmpR/PhoB-type_DNA-bd"/>
</dbReference>
<dbReference type="InterPro" id="IPR016032">
    <property type="entry name" value="Sig_transdc_resp-reg_C-effctor"/>
</dbReference>
<dbReference type="Pfam" id="PF03704">
    <property type="entry name" value="BTAD"/>
    <property type="match status" value="1"/>
</dbReference>
<dbReference type="SUPFAM" id="SSF52540">
    <property type="entry name" value="P-loop containing nucleoside triphosphate hydrolases"/>
    <property type="match status" value="1"/>
</dbReference>
<dbReference type="Gene3D" id="1.10.10.10">
    <property type="entry name" value="Winged helix-like DNA-binding domain superfamily/Winged helix DNA-binding domain"/>
    <property type="match status" value="1"/>
</dbReference>
<dbReference type="Pfam" id="PF13191">
    <property type="entry name" value="AAA_16"/>
    <property type="match status" value="1"/>
</dbReference>
<dbReference type="GO" id="GO:0006355">
    <property type="term" value="P:regulation of DNA-templated transcription"/>
    <property type="evidence" value="ECO:0007669"/>
    <property type="project" value="InterPro"/>
</dbReference>
<dbReference type="AlphaFoldDB" id="A0A372ZIL0"/>
<evidence type="ECO:0000256" key="3">
    <source>
        <dbReference type="ARBA" id="ARBA00023015"/>
    </source>
</evidence>
<dbReference type="SUPFAM" id="SSF46894">
    <property type="entry name" value="C-terminal effector domain of the bipartite response regulators"/>
    <property type="match status" value="1"/>
</dbReference>
<sequence>MAASGVMGGFGARWGVPVRIRLLGPVELRVGADGFASVAGAQRRAVLAMLALRLGLVVTMDQLCELLWDEQPPPTARAAVQGHVAALRKVLADTPFELHTRDSGYLLTGPADAVDALRFEELAGEAEGQAGLGDCATAVALLEEALRLWRGEALADLPETPLRDAAVDRLRQSRTAALLCWAGLRLGQGAGASAVPLLKHGVRLDGLREELVAMLMRCLHQAGRSAEALTAYHQARVRLDDELGINPGPALRAALAEVLADDRTAEPPPAAEPAPGAAPQPAPVPRRLPRRHPDFVGRTTDLARLDLACGTGRAGDGPVLVVGPAGVGKSALVTAWAHRVAGRFPDGLLHAELHGLAPDGPARPEAVLAGFLRALGVPEDGVPEGRAARAALYRERTRGRRLLVLLDDAADADQVADLLPAGPAGTAVVTGRGSLESLVAVEGATLLRLAALPEDDALHLLERALTPERLRAEPEAAARLAGLCDHLPLALRIAAARLADRPDRTIAGLVAELADERTRLAVLDADGTLSVAGRLGLTHRRLSEPAAELLTALAAHPGREVDTPAGAALLGSDTATAHRVLGELASHHLLTGTAPSRHARTDLVRLYGAGLLAERPEQHRRLLRDRLADHYLTALGHCGSFLDPGQEDTAPPAGPAQALPAVGDIRTALDWFDAEEPAVSALVASPDTDPARAWRLALTCGSLYYGASRFTDWLASARLGQAAAERCGDPVAVALLLNCRAQALVALERRQESAEAARKAVAAAESATGPAAASAHVRALATLALVTAMLGHAAEAERLAAAATALALESGDRRRLVDAKVHQGWVSLAAGDREGAQRRSREARELLPATPVTQVHLWSLLTEAQALAPTVRDDAADLAWHRLLAACEEAGLLYLHAVAEQSYAAYLLARGREPEVRGRLRTALDRFRSHDRQAGHCSEFTTSLEESLNLRTGRRATDD</sequence>
<keyword evidence="5" id="KW-0804">Transcription</keyword>
<accession>A0A372ZIL0</accession>
<dbReference type="EMBL" id="QVIG01000003">
    <property type="protein sequence ID" value="RGD55601.1"/>
    <property type="molecule type" value="Genomic_DNA"/>
</dbReference>
<dbReference type="SMART" id="SM00862">
    <property type="entry name" value="Trans_reg_C"/>
    <property type="match status" value="1"/>
</dbReference>
<feature type="domain" description="Bacterial transcriptional activator" evidence="8">
    <location>
        <begin position="114"/>
        <end position="259"/>
    </location>
</feature>
<evidence type="ECO:0000256" key="6">
    <source>
        <dbReference type="SAM" id="MobiDB-lite"/>
    </source>
</evidence>
<dbReference type="SMART" id="SM01043">
    <property type="entry name" value="BTAD"/>
    <property type="match status" value="1"/>
</dbReference>
<evidence type="ECO:0000313" key="9">
    <source>
        <dbReference type="EMBL" id="RGD55601.1"/>
    </source>
</evidence>
<reference evidence="9 10" key="1">
    <citation type="submission" date="2018-08" db="EMBL/GenBank/DDBJ databases">
        <title>Diversity &amp; Physiological Properties of Lignin-Decomposing Actinobacteria from Soil.</title>
        <authorList>
            <person name="Roh S.G."/>
            <person name="Kim S.B."/>
        </authorList>
    </citation>
    <scope>NUCLEOTIDE SEQUENCE [LARGE SCALE GENOMIC DNA]</scope>
    <source>
        <strain evidence="9 10">MMS17-GH009</strain>
    </source>
</reference>
<dbReference type="InterPro" id="IPR027417">
    <property type="entry name" value="P-loop_NTPase"/>
</dbReference>
<gene>
    <name evidence="9" type="ORF">DR950_40365</name>
</gene>
<dbReference type="PRINTS" id="PR00364">
    <property type="entry name" value="DISEASERSIST"/>
</dbReference>
<dbReference type="InterPro" id="IPR051677">
    <property type="entry name" value="AfsR-DnrI-RedD_regulator"/>
</dbReference>
<keyword evidence="10" id="KW-1185">Reference proteome</keyword>
<dbReference type="Proteomes" id="UP000263377">
    <property type="component" value="Unassembled WGS sequence"/>
</dbReference>
<proteinExistence type="inferred from homology"/>
<dbReference type="Pfam" id="PF00486">
    <property type="entry name" value="Trans_reg_C"/>
    <property type="match status" value="1"/>
</dbReference>
<dbReference type="InterPro" id="IPR036388">
    <property type="entry name" value="WH-like_DNA-bd_sf"/>
</dbReference>
<protein>
    <submittedName>
        <fullName evidence="9">SARP family transcriptional regulator</fullName>
    </submittedName>
</protein>
<evidence type="ECO:0000259" key="7">
    <source>
        <dbReference type="SMART" id="SM00862"/>
    </source>
</evidence>
<dbReference type="CDD" id="cd15831">
    <property type="entry name" value="BTAD"/>
    <property type="match status" value="1"/>
</dbReference>
<dbReference type="Gene3D" id="3.40.50.300">
    <property type="entry name" value="P-loop containing nucleotide triphosphate hydrolases"/>
    <property type="match status" value="1"/>
</dbReference>
<organism evidence="9 10">
    <name type="scientific">Kitasatospora xanthocidica</name>
    <dbReference type="NCBI Taxonomy" id="83382"/>
    <lineage>
        <taxon>Bacteria</taxon>
        <taxon>Bacillati</taxon>
        <taxon>Actinomycetota</taxon>
        <taxon>Actinomycetes</taxon>
        <taxon>Kitasatosporales</taxon>
        <taxon>Streptomycetaceae</taxon>
        <taxon>Kitasatospora</taxon>
    </lineage>
</organism>
<dbReference type="GO" id="GO:0000160">
    <property type="term" value="P:phosphorelay signal transduction system"/>
    <property type="evidence" value="ECO:0007669"/>
    <property type="project" value="UniProtKB-KW"/>
</dbReference>
<dbReference type="Gene3D" id="1.25.40.10">
    <property type="entry name" value="Tetratricopeptide repeat domain"/>
    <property type="match status" value="2"/>
</dbReference>
<feature type="domain" description="OmpR/PhoB-type" evidence="7">
    <location>
        <begin position="35"/>
        <end position="107"/>
    </location>
</feature>
<dbReference type="PANTHER" id="PTHR35807">
    <property type="entry name" value="TRANSCRIPTIONAL REGULATOR REDD-RELATED"/>
    <property type="match status" value="1"/>
</dbReference>
<dbReference type="PANTHER" id="PTHR35807:SF1">
    <property type="entry name" value="TRANSCRIPTIONAL REGULATOR REDD"/>
    <property type="match status" value="1"/>
</dbReference>
<evidence type="ECO:0000256" key="2">
    <source>
        <dbReference type="ARBA" id="ARBA00023012"/>
    </source>
</evidence>
<comment type="caution">
    <text evidence="9">The sequence shown here is derived from an EMBL/GenBank/DDBJ whole genome shotgun (WGS) entry which is preliminary data.</text>
</comment>
<dbReference type="InterPro" id="IPR011990">
    <property type="entry name" value="TPR-like_helical_dom_sf"/>
</dbReference>
<comment type="similarity">
    <text evidence="1">Belongs to the AfsR/DnrI/RedD regulatory family.</text>
</comment>
<feature type="region of interest" description="Disordered" evidence="6">
    <location>
        <begin position="264"/>
        <end position="294"/>
    </location>
</feature>
<dbReference type="SUPFAM" id="SSF48452">
    <property type="entry name" value="TPR-like"/>
    <property type="match status" value="2"/>
</dbReference>
<name>A0A372ZIL0_9ACTN</name>
<evidence type="ECO:0000256" key="5">
    <source>
        <dbReference type="ARBA" id="ARBA00023163"/>
    </source>
</evidence>
<feature type="compositionally biased region" description="Pro residues" evidence="6">
    <location>
        <begin position="266"/>
        <end position="286"/>
    </location>
</feature>
<keyword evidence="3" id="KW-0805">Transcription regulation</keyword>
<evidence type="ECO:0000256" key="4">
    <source>
        <dbReference type="ARBA" id="ARBA00023125"/>
    </source>
</evidence>
<dbReference type="InterPro" id="IPR005158">
    <property type="entry name" value="BTAD"/>
</dbReference>
<keyword evidence="2" id="KW-0902">Two-component regulatory system</keyword>
<evidence type="ECO:0000259" key="8">
    <source>
        <dbReference type="SMART" id="SM01043"/>
    </source>
</evidence>
<evidence type="ECO:0000256" key="1">
    <source>
        <dbReference type="ARBA" id="ARBA00005820"/>
    </source>
</evidence>
<evidence type="ECO:0000313" key="10">
    <source>
        <dbReference type="Proteomes" id="UP000263377"/>
    </source>
</evidence>
<dbReference type="InterPro" id="IPR041664">
    <property type="entry name" value="AAA_16"/>
</dbReference>
<keyword evidence="4" id="KW-0238">DNA-binding</keyword>